<dbReference type="PANTHER" id="PTHR34389:SF2">
    <property type="entry name" value="L-RHAMNOSE MUTAROTASE"/>
    <property type="match status" value="1"/>
</dbReference>
<reference evidence="2" key="1">
    <citation type="submission" date="2018-11" db="EMBL/GenBank/DDBJ databases">
        <title>Complete genome sequence of Paenibacillus sp. ML311-T8.</title>
        <authorList>
            <person name="Nam Y.-D."/>
            <person name="Kang J."/>
            <person name="Chung W.-H."/>
            <person name="Park Y.S."/>
        </authorList>
    </citation>
    <scope>NUCLEOTIDE SEQUENCE [LARGE SCALE GENOMIC DNA]</scope>
    <source>
        <strain evidence="2">ML311-T8</strain>
    </source>
</reference>
<dbReference type="SUPFAM" id="SSF54909">
    <property type="entry name" value="Dimeric alpha+beta barrel"/>
    <property type="match status" value="1"/>
</dbReference>
<dbReference type="InterPro" id="IPR008000">
    <property type="entry name" value="Rham/fucose_mutarotase"/>
</dbReference>
<name>A0A6B8RI23_9BACL</name>
<dbReference type="GO" id="GO:0019301">
    <property type="term" value="P:rhamnose catabolic process"/>
    <property type="evidence" value="ECO:0007669"/>
    <property type="project" value="TreeGrafter"/>
</dbReference>
<gene>
    <name evidence="1" type="ORF">EHS13_10040</name>
</gene>
<protein>
    <submittedName>
        <fullName evidence="1">L-rhamnose mutarotase</fullName>
    </submittedName>
</protein>
<dbReference type="KEGG" id="ppsc:EHS13_10040"/>
<dbReference type="Pfam" id="PF05336">
    <property type="entry name" value="rhaM"/>
    <property type="match status" value="1"/>
</dbReference>
<dbReference type="Proteomes" id="UP000426246">
    <property type="component" value="Chromosome"/>
</dbReference>
<dbReference type="RefSeq" id="WP_155700219.1">
    <property type="nucleotide sequence ID" value="NZ_CP034235.1"/>
</dbReference>
<proteinExistence type="predicted"/>
<dbReference type="Gene3D" id="3.30.70.100">
    <property type="match status" value="1"/>
</dbReference>
<dbReference type="OrthoDB" id="9799608at2"/>
<sequence>MARSSFVLRISPADYETYVDRHRHVYPDLLAAFGEAGITSYSIYYYEGLLFAYMEAEDFAYVSKVLSSHPASHRWAAFMSDILLCWENGNDSVQIEEVFHYAHQDQ</sequence>
<organism evidence="1 2">
    <name type="scientific">Paenibacillus psychroresistens</name>
    <dbReference type="NCBI Taxonomy" id="1778678"/>
    <lineage>
        <taxon>Bacteria</taxon>
        <taxon>Bacillati</taxon>
        <taxon>Bacillota</taxon>
        <taxon>Bacilli</taxon>
        <taxon>Bacillales</taxon>
        <taxon>Paenibacillaceae</taxon>
        <taxon>Paenibacillus</taxon>
    </lineage>
</organism>
<keyword evidence="2" id="KW-1185">Reference proteome</keyword>
<dbReference type="GO" id="GO:0016857">
    <property type="term" value="F:racemase and epimerase activity, acting on carbohydrates and derivatives"/>
    <property type="evidence" value="ECO:0007669"/>
    <property type="project" value="InterPro"/>
</dbReference>
<dbReference type="PANTHER" id="PTHR34389">
    <property type="entry name" value="L-RHAMNOSE MUTAROTASE"/>
    <property type="match status" value="1"/>
</dbReference>
<evidence type="ECO:0000313" key="1">
    <source>
        <dbReference type="EMBL" id="QGQ95202.1"/>
    </source>
</evidence>
<dbReference type="InterPro" id="IPR011008">
    <property type="entry name" value="Dimeric_a/b-barrel"/>
</dbReference>
<accession>A0A6B8RI23</accession>
<evidence type="ECO:0000313" key="2">
    <source>
        <dbReference type="Proteomes" id="UP000426246"/>
    </source>
</evidence>
<dbReference type="EMBL" id="CP034235">
    <property type="protein sequence ID" value="QGQ95202.1"/>
    <property type="molecule type" value="Genomic_DNA"/>
</dbReference>
<dbReference type="AlphaFoldDB" id="A0A6B8RI23"/>